<accession>A0A8E2E908</accession>
<dbReference type="Proteomes" id="UP000250266">
    <property type="component" value="Unassembled WGS sequence"/>
</dbReference>
<protein>
    <recommendedName>
        <fullName evidence="1">DUF7881 domain-containing protein</fullName>
    </recommendedName>
</protein>
<gene>
    <name evidence="2" type="ORF">K432DRAFT_70965</name>
</gene>
<dbReference type="AlphaFoldDB" id="A0A8E2E908"/>
<evidence type="ECO:0000313" key="3">
    <source>
        <dbReference type="Proteomes" id="UP000250266"/>
    </source>
</evidence>
<proteinExistence type="predicted"/>
<feature type="domain" description="DUF7881" evidence="1">
    <location>
        <begin position="9"/>
        <end position="82"/>
    </location>
</feature>
<reference evidence="2 3" key="1">
    <citation type="journal article" date="2016" name="Nat. Commun.">
        <title>Ectomycorrhizal ecology is imprinted in the genome of the dominant symbiotic fungus Cenococcum geophilum.</title>
        <authorList>
            <consortium name="DOE Joint Genome Institute"/>
            <person name="Peter M."/>
            <person name="Kohler A."/>
            <person name="Ohm R.A."/>
            <person name="Kuo A."/>
            <person name="Krutzmann J."/>
            <person name="Morin E."/>
            <person name="Arend M."/>
            <person name="Barry K.W."/>
            <person name="Binder M."/>
            <person name="Choi C."/>
            <person name="Clum A."/>
            <person name="Copeland A."/>
            <person name="Grisel N."/>
            <person name="Haridas S."/>
            <person name="Kipfer T."/>
            <person name="LaButti K."/>
            <person name="Lindquist E."/>
            <person name="Lipzen A."/>
            <person name="Maire R."/>
            <person name="Meier B."/>
            <person name="Mihaltcheva S."/>
            <person name="Molinier V."/>
            <person name="Murat C."/>
            <person name="Poggeler S."/>
            <person name="Quandt C.A."/>
            <person name="Sperisen C."/>
            <person name="Tritt A."/>
            <person name="Tisserant E."/>
            <person name="Crous P.W."/>
            <person name="Henrissat B."/>
            <person name="Nehls U."/>
            <person name="Egli S."/>
            <person name="Spatafora J.W."/>
            <person name="Grigoriev I.V."/>
            <person name="Martin F.M."/>
        </authorList>
    </citation>
    <scope>NUCLEOTIDE SEQUENCE [LARGE SCALE GENOMIC DNA]</scope>
    <source>
        <strain evidence="2 3">CBS 459.81</strain>
    </source>
</reference>
<dbReference type="Pfam" id="PF25324">
    <property type="entry name" value="DUF7881"/>
    <property type="match status" value="1"/>
</dbReference>
<sequence>MPVHAGSIGWNVHIYDANDTMTVLEGLSSTKASPMLTSSSMVEMHFISTGTFFLRDEGDTQIKKDGHLLQPGKYYIDASGRFLRNYLLMVG</sequence>
<evidence type="ECO:0000313" key="2">
    <source>
        <dbReference type="EMBL" id="OCK79361.1"/>
    </source>
</evidence>
<dbReference type="InterPro" id="IPR057203">
    <property type="entry name" value="DUF7881"/>
</dbReference>
<keyword evidence="3" id="KW-1185">Reference proteome</keyword>
<dbReference type="EMBL" id="KV745010">
    <property type="protein sequence ID" value="OCK79361.1"/>
    <property type="molecule type" value="Genomic_DNA"/>
</dbReference>
<name>A0A8E2E908_9PEZI</name>
<organism evidence="2 3">
    <name type="scientific">Lepidopterella palustris CBS 459.81</name>
    <dbReference type="NCBI Taxonomy" id="1314670"/>
    <lineage>
        <taxon>Eukaryota</taxon>
        <taxon>Fungi</taxon>
        <taxon>Dikarya</taxon>
        <taxon>Ascomycota</taxon>
        <taxon>Pezizomycotina</taxon>
        <taxon>Dothideomycetes</taxon>
        <taxon>Pleosporomycetidae</taxon>
        <taxon>Mytilinidiales</taxon>
        <taxon>Argynnaceae</taxon>
        <taxon>Lepidopterella</taxon>
    </lineage>
</organism>
<evidence type="ECO:0000259" key="1">
    <source>
        <dbReference type="Pfam" id="PF25324"/>
    </source>
</evidence>